<organism evidence="1 2">
    <name type="scientific">Phanerochaete carnosa (strain HHB-10118-sp)</name>
    <name type="common">White-rot fungus</name>
    <name type="synonym">Peniophora carnosa</name>
    <dbReference type="NCBI Taxonomy" id="650164"/>
    <lineage>
        <taxon>Eukaryota</taxon>
        <taxon>Fungi</taxon>
        <taxon>Dikarya</taxon>
        <taxon>Basidiomycota</taxon>
        <taxon>Agaricomycotina</taxon>
        <taxon>Agaricomycetes</taxon>
        <taxon>Polyporales</taxon>
        <taxon>Phanerochaetaceae</taxon>
        <taxon>Phanerochaete</taxon>
    </lineage>
</organism>
<proteinExistence type="predicted"/>
<gene>
    <name evidence="1" type="ORF">PHACADRAFT_261983</name>
</gene>
<reference evidence="1 2" key="1">
    <citation type="journal article" date="2012" name="BMC Genomics">
        <title>Comparative genomics of the white-rot fungi, Phanerochaete carnosa and P. chrysosporium, to elucidate the genetic basis of the distinct wood types they colonize.</title>
        <authorList>
            <person name="Suzuki H."/>
            <person name="MacDonald J."/>
            <person name="Syed K."/>
            <person name="Salamov A."/>
            <person name="Hori C."/>
            <person name="Aerts A."/>
            <person name="Henrissat B."/>
            <person name="Wiebenga A."/>
            <person name="vanKuyk P.A."/>
            <person name="Barry K."/>
            <person name="Lindquist E."/>
            <person name="LaButti K."/>
            <person name="Lapidus A."/>
            <person name="Lucas S."/>
            <person name="Coutinho P."/>
            <person name="Gong Y."/>
            <person name="Samejima M."/>
            <person name="Mahadevan R."/>
            <person name="Abou-Zaid M."/>
            <person name="de Vries R.P."/>
            <person name="Igarashi K."/>
            <person name="Yadav J.S."/>
            <person name="Grigoriev I.V."/>
            <person name="Master E.R."/>
        </authorList>
    </citation>
    <scope>NUCLEOTIDE SEQUENCE [LARGE SCALE GENOMIC DNA]</scope>
    <source>
        <strain evidence="1 2">HHB-10118-sp</strain>
    </source>
</reference>
<sequence length="91" mass="9919">MADTQTPSDSIPLTTRVGTQIFELRPSCDAFTEEFIDQSPLGHVLFDASAGSLCVNDQQISEVFWNDVGNSVGWVSSTAHLCEGHLWAVSF</sequence>
<keyword evidence="2" id="KW-1185">Reference proteome</keyword>
<dbReference type="EMBL" id="JH930476">
    <property type="protein sequence ID" value="EKM51690.1"/>
    <property type="molecule type" value="Genomic_DNA"/>
</dbReference>
<evidence type="ECO:0000313" key="2">
    <source>
        <dbReference type="Proteomes" id="UP000008370"/>
    </source>
</evidence>
<accession>K5VXZ1</accession>
<dbReference type="InParanoid" id="K5VXZ1"/>
<protein>
    <submittedName>
        <fullName evidence="1">Uncharacterized protein</fullName>
    </submittedName>
</protein>
<dbReference type="RefSeq" id="XP_007399497.1">
    <property type="nucleotide sequence ID" value="XM_007399435.1"/>
</dbReference>
<dbReference type="AlphaFoldDB" id="K5VXZ1"/>
<dbReference type="KEGG" id="pco:PHACADRAFT_261983"/>
<dbReference type="Proteomes" id="UP000008370">
    <property type="component" value="Unassembled WGS sequence"/>
</dbReference>
<dbReference type="GeneID" id="18918149"/>
<dbReference type="HOGENOM" id="CLU_2427766_0_0_1"/>
<evidence type="ECO:0000313" key="1">
    <source>
        <dbReference type="EMBL" id="EKM51690.1"/>
    </source>
</evidence>
<name>K5VXZ1_PHACS</name>